<keyword evidence="3" id="KW-1185">Reference proteome</keyword>
<proteinExistence type="predicted"/>
<sequence length="68" mass="7105">MSAGDAKVMDAPGRWVVRAGSTLGAHGNGGQGTARHCSGAHRPAPLNIPRWTVSRSCGLRRRRAASGR</sequence>
<reference evidence="2 3" key="1">
    <citation type="submission" date="2019-09" db="EMBL/GenBank/DDBJ databases">
        <authorList>
            <person name="Leyn A S."/>
        </authorList>
    </citation>
    <scope>NUCLEOTIDE SEQUENCE [LARGE SCALE GENOMIC DNA]</scope>
    <source>
        <strain evidence="2">AA231_1</strain>
    </source>
</reference>
<evidence type="ECO:0000313" key="2">
    <source>
        <dbReference type="EMBL" id="VVJ18153.1"/>
    </source>
</evidence>
<evidence type="ECO:0000256" key="1">
    <source>
        <dbReference type="SAM" id="MobiDB-lite"/>
    </source>
</evidence>
<evidence type="ECO:0000313" key="3">
    <source>
        <dbReference type="Proteomes" id="UP000399805"/>
    </source>
</evidence>
<organism evidence="2 3">
    <name type="scientific">Amycolatopsis camponoti</name>
    <dbReference type="NCBI Taxonomy" id="2606593"/>
    <lineage>
        <taxon>Bacteria</taxon>
        <taxon>Bacillati</taxon>
        <taxon>Actinomycetota</taxon>
        <taxon>Actinomycetes</taxon>
        <taxon>Pseudonocardiales</taxon>
        <taxon>Pseudonocardiaceae</taxon>
        <taxon>Amycolatopsis</taxon>
    </lineage>
</organism>
<feature type="region of interest" description="Disordered" evidence="1">
    <location>
        <begin position="20"/>
        <end position="46"/>
    </location>
</feature>
<dbReference type="Proteomes" id="UP000399805">
    <property type="component" value="Unassembled WGS sequence"/>
</dbReference>
<dbReference type="AlphaFoldDB" id="A0A6I8LMP2"/>
<accession>A0A6I8LMP2</accession>
<name>A0A6I8LMP2_9PSEU</name>
<protein>
    <submittedName>
        <fullName evidence="2">Uncharacterized protein</fullName>
    </submittedName>
</protein>
<gene>
    <name evidence="2" type="ORF">AA23TX_03174</name>
</gene>
<dbReference type="EMBL" id="CABVGP010000001">
    <property type="protein sequence ID" value="VVJ18153.1"/>
    <property type="molecule type" value="Genomic_DNA"/>
</dbReference>